<dbReference type="InterPro" id="IPR049806">
    <property type="entry name" value="MasK-like_C"/>
</dbReference>
<evidence type="ECO:0000259" key="3">
    <source>
        <dbReference type="PROSITE" id="PS50006"/>
    </source>
</evidence>
<dbReference type="EMBL" id="MAAO01000006">
    <property type="protein sequence ID" value="OUR97114.1"/>
    <property type="molecule type" value="Genomic_DNA"/>
</dbReference>
<sequence>MSKTKEINYLKLVGHDLDFTLSKKKLLLGSGPKCDIVIDDKKISSYHAILILNDDGGAKIIDLDSNNGTFINSERIETGCFYPGDNIQFADQIFSVDEIMQELQRNEAIIEDEDKDIQQFQEQELQTPTPVLPPVPGLVIIDGEYCDITFDEDQFIPSEQDNLLADVDTKSFIDIEEQTDFIPIARKNDSKAVQVTVLSMGTILSVDYFPLKNGQIRASAHQRKKNTVLIHSFESEDNVPFINISDSSLELMPLKGHEFKSLGTSKFLENGHNLLENEVVSYNMKTVEIIVKVTDAPPALRMAPFFGRDREFKKQTAKVFSVLMSLMLLLLFVDLPENEEEKKVAIIYRPAVKAKTKNNTKTASSVSKVDVDTGVKKQKQDDKKPQFAKKSDVKSKSKKSPAKKKVAKQATPAAKSKATKAKRKMNSYKFKMNKSMASFFGNSGSKSAQAIKKNSRNSAMTGATAKSATANNIKASANNSVTGLGQDFKGSFDTSSGSKGLASKSGIDTTYTDQKAVVMGSMDPELLRKILREYLPQFKHCYQQELEYRNEHAKGVMDLLFRINKSGGAYRVKIKTKSNKFSKQGVDCMSGVLRMIPFPKPKGGGVVDVKQPLNFLSEKSKI</sequence>
<feature type="compositionally biased region" description="Basic and acidic residues" evidence="2">
    <location>
        <begin position="369"/>
        <end position="395"/>
    </location>
</feature>
<dbReference type="InterPro" id="IPR050923">
    <property type="entry name" value="Cell_Proc_Reg/RNA_Proc"/>
</dbReference>
<evidence type="ECO:0000313" key="4">
    <source>
        <dbReference type="EMBL" id="OUR97114.1"/>
    </source>
</evidence>
<dbReference type="InterPro" id="IPR008984">
    <property type="entry name" value="SMAD_FHA_dom_sf"/>
</dbReference>
<accession>A0A1Y5F8J9</accession>
<evidence type="ECO:0000256" key="2">
    <source>
        <dbReference type="SAM" id="MobiDB-lite"/>
    </source>
</evidence>
<dbReference type="InterPro" id="IPR000253">
    <property type="entry name" value="FHA_dom"/>
</dbReference>
<dbReference type="PANTHER" id="PTHR23308">
    <property type="entry name" value="NUCLEAR INHIBITOR OF PROTEIN PHOSPHATASE-1"/>
    <property type="match status" value="1"/>
</dbReference>
<feature type="compositionally biased region" description="Low complexity" evidence="2">
    <location>
        <begin position="359"/>
        <end position="368"/>
    </location>
</feature>
<feature type="coiled-coil region" evidence="1">
    <location>
        <begin position="96"/>
        <end position="123"/>
    </location>
</feature>
<dbReference type="Pfam" id="PF00498">
    <property type="entry name" value="FHA"/>
    <property type="match status" value="1"/>
</dbReference>
<feature type="domain" description="FHA" evidence="3">
    <location>
        <begin position="26"/>
        <end position="76"/>
    </location>
</feature>
<dbReference type="Proteomes" id="UP000196531">
    <property type="component" value="Unassembled WGS sequence"/>
</dbReference>
<protein>
    <recommendedName>
        <fullName evidence="3">FHA domain-containing protein</fullName>
    </recommendedName>
</protein>
<feature type="region of interest" description="Disordered" evidence="2">
    <location>
        <begin position="357"/>
        <end position="426"/>
    </location>
</feature>
<feature type="compositionally biased region" description="Basic residues" evidence="2">
    <location>
        <begin position="396"/>
        <end position="407"/>
    </location>
</feature>
<name>A0A1Y5F8J9_9BACT</name>
<dbReference type="CDD" id="cd00060">
    <property type="entry name" value="FHA"/>
    <property type="match status" value="1"/>
</dbReference>
<proteinExistence type="predicted"/>
<organism evidence="4 5">
    <name type="scientific">Halobacteriovorax marinus</name>
    <dbReference type="NCBI Taxonomy" id="97084"/>
    <lineage>
        <taxon>Bacteria</taxon>
        <taxon>Pseudomonadati</taxon>
        <taxon>Bdellovibrionota</taxon>
        <taxon>Bacteriovoracia</taxon>
        <taxon>Bacteriovoracales</taxon>
        <taxon>Halobacteriovoraceae</taxon>
        <taxon>Halobacteriovorax</taxon>
    </lineage>
</organism>
<keyword evidence="1" id="KW-0175">Coiled coil</keyword>
<dbReference type="SMART" id="SM00240">
    <property type="entry name" value="FHA"/>
    <property type="match status" value="1"/>
</dbReference>
<reference evidence="5" key="1">
    <citation type="journal article" date="2017" name="Proc. Natl. Acad. Sci. U.S.A.">
        <title>Simulation of Deepwater Horizon oil plume reveals substrate specialization within a complex community of hydrocarbon-degraders.</title>
        <authorList>
            <person name="Hu P."/>
            <person name="Dubinsky E.A."/>
            <person name="Probst A.J."/>
            <person name="Wang J."/>
            <person name="Sieber C.M.K."/>
            <person name="Tom L.M."/>
            <person name="Gardinali P."/>
            <person name="Banfield J.F."/>
            <person name="Atlas R.M."/>
            <person name="Andersen G.L."/>
        </authorList>
    </citation>
    <scope>NUCLEOTIDE SEQUENCE [LARGE SCALE GENOMIC DNA]</scope>
</reference>
<dbReference type="AlphaFoldDB" id="A0A1Y5F8J9"/>
<dbReference type="Gene3D" id="2.60.200.20">
    <property type="match status" value="1"/>
</dbReference>
<gene>
    <name evidence="4" type="ORF">A9Q84_12350</name>
</gene>
<evidence type="ECO:0000313" key="5">
    <source>
        <dbReference type="Proteomes" id="UP000196531"/>
    </source>
</evidence>
<comment type="caution">
    <text evidence="4">The sequence shown here is derived from an EMBL/GenBank/DDBJ whole genome shotgun (WGS) entry which is preliminary data.</text>
</comment>
<dbReference type="SUPFAM" id="SSF49879">
    <property type="entry name" value="SMAD/FHA domain"/>
    <property type="match status" value="1"/>
</dbReference>
<dbReference type="PROSITE" id="PS50006">
    <property type="entry name" value="FHA_DOMAIN"/>
    <property type="match status" value="1"/>
</dbReference>
<feature type="compositionally biased region" description="Basic residues" evidence="2">
    <location>
        <begin position="417"/>
        <end position="426"/>
    </location>
</feature>
<dbReference type="NCBIfam" id="NF033768">
    <property type="entry name" value="myxo_SS_tail"/>
    <property type="match status" value="1"/>
</dbReference>
<evidence type="ECO:0000256" key="1">
    <source>
        <dbReference type="SAM" id="Coils"/>
    </source>
</evidence>